<dbReference type="EMBL" id="PTIW01000049">
    <property type="protein sequence ID" value="PPK57411.1"/>
    <property type="molecule type" value="Genomic_DNA"/>
</dbReference>
<accession>A0AB36ZU53</accession>
<dbReference type="CDD" id="cd02440">
    <property type="entry name" value="AdoMet_MTases"/>
    <property type="match status" value="1"/>
</dbReference>
<dbReference type="SUPFAM" id="SSF53335">
    <property type="entry name" value="S-adenosyl-L-methionine-dependent methyltransferases"/>
    <property type="match status" value="1"/>
</dbReference>
<dbReference type="InterPro" id="IPR020027">
    <property type="entry name" value="Pseudamin_synth-assoc_MeTrfase"/>
</dbReference>
<comment type="caution">
    <text evidence="2">The sequence shown here is derived from an EMBL/GenBank/DDBJ whole genome shotgun (WGS) entry which is preliminary data.</text>
</comment>
<gene>
    <name evidence="2" type="ORF">B0F89_1495</name>
</gene>
<evidence type="ECO:0000313" key="2">
    <source>
        <dbReference type="EMBL" id="PPK57411.1"/>
    </source>
</evidence>
<dbReference type="AlphaFoldDB" id="A0AB36ZU53"/>
<dbReference type="Pfam" id="PF08241">
    <property type="entry name" value="Methyltransf_11"/>
    <property type="match status" value="1"/>
</dbReference>
<dbReference type="Gene3D" id="3.40.50.150">
    <property type="entry name" value="Vaccinia Virus protein VP39"/>
    <property type="match status" value="1"/>
</dbReference>
<dbReference type="RefSeq" id="WP_104412909.1">
    <property type="nucleotide sequence ID" value="NZ_PTIW01000049.1"/>
</dbReference>
<proteinExistence type="predicted"/>
<dbReference type="GO" id="GO:0008757">
    <property type="term" value="F:S-adenosylmethionine-dependent methyltransferase activity"/>
    <property type="evidence" value="ECO:0007669"/>
    <property type="project" value="InterPro"/>
</dbReference>
<dbReference type="NCBIfam" id="TIGR03587">
    <property type="entry name" value="Pse_Me-ase"/>
    <property type="match status" value="1"/>
</dbReference>
<dbReference type="GO" id="GO:0032259">
    <property type="term" value="P:methylation"/>
    <property type="evidence" value="ECO:0007669"/>
    <property type="project" value="UniProtKB-KW"/>
</dbReference>
<name>A0AB36ZU53_9BACT</name>
<keyword evidence="2" id="KW-0489">Methyltransferase</keyword>
<protein>
    <submittedName>
        <fullName evidence="2">Pseudaminic acid biosynthesis-associated methylase</fullName>
    </submittedName>
</protein>
<dbReference type="Proteomes" id="UP000239861">
    <property type="component" value="Unassembled WGS sequence"/>
</dbReference>
<keyword evidence="2" id="KW-0808">Transferase</keyword>
<sequence length="212" mass="25369">MEKNFQRQTWEDEFGKEYLQRNIYTPKQLDEFYKNRYTLSRTNLNNRFLKNINKDAKILEVGTNIGNQLLHLQNMGFENLYGIEIQERAINFAKKRADNLNIIKGDALDIPFKDAYFDLVFTSGVLIHISPDNINFAIDEICRVTKSYIWGFEYYAEEYTDLMYQGNKNLMWKADFMKLYKERKKDLVKLDELKVSYTDDKNLIDQMFLLQK</sequence>
<evidence type="ECO:0000313" key="3">
    <source>
        <dbReference type="Proteomes" id="UP000239861"/>
    </source>
</evidence>
<dbReference type="InterPro" id="IPR029063">
    <property type="entry name" value="SAM-dependent_MTases_sf"/>
</dbReference>
<feature type="domain" description="Methyltransferase type 11" evidence="1">
    <location>
        <begin position="59"/>
        <end position="147"/>
    </location>
</feature>
<dbReference type="InterPro" id="IPR013216">
    <property type="entry name" value="Methyltransf_11"/>
</dbReference>
<reference evidence="2 3" key="1">
    <citation type="submission" date="2018-02" db="EMBL/GenBank/DDBJ databases">
        <title>Subsurface microbial communities from deep shales in Ohio and West Virginia, USA.</title>
        <authorList>
            <person name="Wrighton K."/>
        </authorList>
    </citation>
    <scope>NUCLEOTIDE SEQUENCE [LARGE SCALE GENOMIC DNA]</scope>
    <source>
        <strain evidence="2 3">MARC-MIP3H16</strain>
    </source>
</reference>
<evidence type="ECO:0000259" key="1">
    <source>
        <dbReference type="Pfam" id="PF08241"/>
    </source>
</evidence>
<organism evidence="2 3">
    <name type="scientific">Malaciobacter marinus</name>
    <dbReference type="NCBI Taxonomy" id="505249"/>
    <lineage>
        <taxon>Bacteria</taxon>
        <taxon>Pseudomonadati</taxon>
        <taxon>Campylobacterota</taxon>
        <taxon>Epsilonproteobacteria</taxon>
        <taxon>Campylobacterales</taxon>
        <taxon>Arcobacteraceae</taxon>
        <taxon>Malaciobacter</taxon>
    </lineage>
</organism>